<name>A0A3A5M967_9MICC</name>
<evidence type="ECO:0000313" key="2">
    <source>
        <dbReference type="EMBL" id="RJT82073.1"/>
    </source>
</evidence>
<dbReference type="Proteomes" id="UP000272560">
    <property type="component" value="Unassembled WGS sequence"/>
</dbReference>
<proteinExistence type="predicted"/>
<dbReference type="EMBL" id="QZVT01000002">
    <property type="protein sequence ID" value="RJT82073.1"/>
    <property type="molecule type" value="Genomic_DNA"/>
</dbReference>
<evidence type="ECO:0000313" key="3">
    <source>
        <dbReference type="Proteomes" id="UP000272560"/>
    </source>
</evidence>
<protein>
    <submittedName>
        <fullName evidence="2">Uncharacterized protein</fullName>
    </submittedName>
</protein>
<keyword evidence="1" id="KW-1133">Transmembrane helix</keyword>
<keyword evidence="1" id="KW-0472">Membrane</keyword>
<sequence length="80" mass="9166">MTRNAADDRPAFDYHPWPRPIPAPYLPLVRLAILLGLLTVLFLTVLPSLSILHLLVSTLVLVSFFRRTRRMQKRRGDTNG</sequence>
<evidence type="ECO:0000256" key="1">
    <source>
        <dbReference type="SAM" id="Phobius"/>
    </source>
</evidence>
<feature type="transmembrane region" description="Helical" evidence="1">
    <location>
        <begin position="32"/>
        <end position="65"/>
    </location>
</feature>
<organism evidence="2 3">
    <name type="scientific">Arthrobacter cheniae</name>
    <dbReference type="NCBI Taxonomy" id="1258888"/>
    <lineage>
        <taxon>Bacteria</taxon>
        <taxon>Bacillati</taxon>
        <taxon>Actinomycetota</taxon>
        <taxon>Actinomycetes</taxon>
        <taxon>Micrococcales</taxon>
        <taxon>Micrococcaceae</taxon>
        <taxon>Arthrobacter</taxon>
    </lineage>
</organism>
<keyword evidence="1" id="KW-0812">Transmembrane</keyword>
<dbReference type="AlphaFoldDB" id="A0A3A5M967"/>
<dbReference type="RefSeq" id="WP_120147891.1">
    <property type="nucleotide sequence ID" value="NZ_QZVT01000002.1"/>
</dbReference>
<reference evidence="2 3" key="1">
    <citation type="submission" date="2018-09" db="EMBL/GenBank/DDBJ databases">
        <title>Novel species of Arthrobacter.</title>
        <authorList>
            <person name="Liu Q."/>
            <person name="Xin Y.-H."/>
        </authorList>
    </citation>
    <scope>NUCLEOTIDE SEQUENCE [LARGE SCALE GENOMIC DNA]</scope>
    <source>
        <strain evidence="2 3">Hz2</strain>
    </source>
</reference>
<accession>A0A3A5M967</accession>
<gene>
    <name evidence="2" type="ORF">D6T63_04890</name>
</gene>
<comment type="caution">
    <text evidence="2">The sequence shown here is derived from an EMBL/GenBank/DDBJ whole genome shotgun (WGS) entry which is preliminary data.</text>
</comment>
<keyword evidence="3" id="KW-1185">Reference proteome</keyword>